<dbReference type="Pfam" id="PF22600">
    <property type="entry name" value="MTPAP-like_central"/>
    <property type="match status" value="1"/>
</dbReference>
<comment type="cofactor">
    <cofactor evidence="2">
        <name>Mg(2+)</name>
        <dbReference type="ChEBI" id="CHEBI:18420"/>
    </cofactor>
</comment>
<dbReference type="SUPFAM" id="SSF81631">
    <property type="entry name" value="PAP/OAS1 substrate-binding domain"/>
    <property type="match status" value="1"/>
</dbReference>
<dbReference type="SUPFAM" id="SSF81301">
    <property type="entry name" value="Nucleotidyltransferase"/>
    <property type="match status" value="1"/>
</dbReference>
<dbReference type="Gene3D" id="1.10.1410.10">
    <property type="match status" value="1"/>
</dbReference>
<feature type="domain" description="Poly(A) RNA polymerase mitochondrial-like central palm" evidence="10">
    <location>
        <begin position="857"/>
        <end position="1000"/>
    </location>
</feature>
<evidence type="ECO:0000256" key="7">
    <source>
        <dbReference type="ARBA" id="ARBA00022842"/>
    </source>
</evidence>
<organism evidence="11">
    <name type="scientific">Chaetoceros debilis</name>
    <dbReference type="NCBI Taxonomy" id="122233"/>
    <lineage>
        <taxon>Eukaryota</taxon>
        <taxon>Sar</taxon>
        <taxon>Stramenopiles</taxon>
        <taxon>Ochrophyta</taxon>
        <taxon>Bacillariophyta</taxon>
        <taxon>Coscinodiscophyceae</taxon>
        <taxon>Chaetocerotophycidae</taxon>
        <taxon>Chaetocerotales</taxon>
        <taxon>Chaetocerotaceae</taxon>
        <taxon>Chaetoceros</taxon>
    </lineage>
</organism>
<evidence type="ECO:0000259" key="9">
    <source>
        <dbReference type="Pfam" id="PF03828"/>
    </source>
</evidence>
<feature type="compositionally biased region" description="Pro residues" evidence="8">
    <location>
        <begin position="367"/>
        <end position="378"/>
    </location>
</feature>
<evidence type="ECO:0000256" key="4">
    <source>
        <dbReference type="ARBA" id="ARBA00022490"/>
    </source>
</evidence>
<protein>
    <recommendedName>
        <fullName evidence="12">PAP-associated domain-containing protein</fullName>
    </recommendedName>
</protein>
<reference evidence="11" key="1">
    <citation type="submission" date="2021-01" db="EMBL/GenBank/DDBJ databases">
        <authorList>
            <person name="Corre E."/>
            <person name="Pelletier E."/>
            <person name="Niang G."/>
            <person name="Scheremetjew M."/>
            <person name="Finn R."/>
            <person name="Kale V."/>
            <person name="Holt S."/>
            <person name="Cochrane G."/>
            <person name="Meng A."/>
            <person name="Brown T."/>
            <person name="Cohen L."/>
        </authorList>
    </citation>
    <scope>NUCLEOTIDE SEQUENCE</scope>
    <source>
        <strain evidence="11">MM31A-1</strain>
    </source>
</reference>
<evidence type="ECO:0000256" key="5">
    <source>
        <dbReference type="ARBA" id="ARBA00022679"/>
    </source>
</evidence>
<evidence type="ECO:0000256" key="1">
    <source>
        <dbReference type="ARBA" id="ARBA00001936"/>
    </source>
</evidence>
<dbReference type="InterPro" id="IPR054708">
    <property type="entry name" value="MTPAP-like_central"/>
</dbReference>
<feature type="region of interest" description="Disordered" evidence="8">
    <location>
        <begin position="172"/>
        <end position="207"/>
    </location>
</feature>
<feature type="compositionally biased region" description="Low complexity" evidence="8">
    <location>
        <begin position="172"/>
        <end position="185"/>
    </location>
</feature>
<dbReference type="InterPro" id="IPR043519">
    <property type="entry name" value="NT_sf"/>
</dbReference>
<feature type="region of interest" description="Disordered" evidence="8">
    <location>
        <begin position="447"/>
        <end position="466"/>
    </location>
</feature>
<sequence length="1256" mass="138789">MTDASTPPTKSGRGGRGRGRGRGQGSGGGRNSGGNSRNKSRRGRGGGGGRGGRGRGGGGQGRGGSSRDGIDNARTNSYPSNDNDHRDADTVELSDEDIMIAFMKFLRVDQDEEAKQIYLEFGNDRRVFVQKVREYLIIRGVKGDETDEQETTTPKFRSAAATPERAVKNHNITSTNVSSSGSNGNEQMNQGNNHNITGARNKKEPLTNNLGAQQGQEIDVERRMGNLAIGKDRQNMQAFTTQRNVETVSAALGPTHQAPRHQHNPNVVGSNVNPLLLPAPSTPVTSRIGPPPGMRSVPPGLTRDVPPASTQSALRPAVPGPISMASTPQQQPAVSPIPLTGKVQVHAQYTPQRSAGSSTPGQVAPMPATPAPPVPPKWQPRRLNTRLQEQPGRILANNIPASLNGGGQQARIILGPRKELTATWQLPLAYLRERTLRKLEEAKEKAAEEAAEARANGQPTPVAPAPENLTIRDALRSLTVGLFRRGCAENGSTFSIISKEVVPANRNTKSEYQFQINQQHQTIVGTVPFFTPRTPGNVVLRLYFEDEPLYTLATSQCISVAVTRTEGDLEQTLRFILSNFKTKKGSTNFSSIHSLAAVLSQYTPVGSDNSMSSPNAQHRGGRNSGRGSGGRYGNNNRNYSQMDSAGRAAWGGICETRKIVDTSKIEYLKKKRKLDLQHEELEKTKEELEEVPPVEKTEGDETDAEEEKNEDFEKWKAKMNQCMGERSQNERKWREIQSAFASVLKNAIRRVGGGQTLLKPDIVKKLELDYSLWCPLCESFAPNPFEEEVRQGDKDSVIVLKYPNPILPKHFHVCESRRAEMQRDILGFVVKTASIEDELKQNSSKGQEKLGFITKLSGAMEKLYDEEYGAISADILRKKSLARDLTESAALQCDVFPQGTKVVVFGSSANGFGSPKSDLDMCLQVPFGTTITSEDMGKLAEKLSSLGMLEVDTSRLTARIPVVKFNCRVEIGESESIIECDISMQNPLACINTSLLQSYSTISPKVRILAAILKRWAKRRGINDPSSHTLSSYGYILMLIHFLTSHRATGAGTLAPIYGSRGICPILPNLQWMDQRWLQSPPGTPYAEWQQKPANEHTRMNHPTEEKYVVNTLFLRITDQNVHKALTSRVEQCNRKAPSVGYLLAEFFRYYAFEFDYKKDVVSLNATASYGKIEREAKAESDNWKLYGQSLEIEDPFEQFYDVAHVLKQTNFQRTRKEFALAYSKILSVIDKTGHSDDLGIELLDSICEEYMKDDE</sequence>
<evidence type="ECO:0000259" key="10">
    <source>
        <dbReference type="Pfam" id="PF22600"/>
    </source>
</evidence>
<feature type="compositionally biased region" description="Polar residues" evidence="8">
    <location>
        <begin position="606"/>
        <end position="616"/>
    </location>
</feature>
<feature type="region of interest" description="Disordered" evidence="8">
    <location>
        <begin position="1"/>
        <end position="88"/>
    </location>
</feature>
<dbReference type="Pfam" id="PF03828">
    <property type="entry name" value="PAP_assoc"/>
    <property type="match status" value="1"/>
</dbReference>
<dbReference type="GO" id="GO:0031123">
    <property type="term" value="P:RNA 3'-end processing"/>
    <property type="evidence" value="ECO:0007669"/>
    <property type="project" value="TreeGrafter"/>
</dbReference>
<feature type="compositionally biased region" description="Gly residues" evidence="8">
    <location>
        <begin position="22"/>
        <end position="32"/>
    </location>
</feature>
<dbReference type="GO" id="GO:0016779">
    <property type="term" value="F:nucleotidyltransferase activity"/>
    <property type="evidence" value="ECO:0007669"/>
    <property type="project" value="TreeGrafter"/>
</dbReference>
<feature type="compositionally biased region" description="Gly residues" evidence="8">
    <location>
        <begin position="45"/>
        <end position="66"/>
    </location>
</feature>
<dbReference type="PANTHER" id="PTHR12271">
    <property type="entry name" value="POLY A POLYMERASE CID PAP -RELATED"/>
    <property type="match status" value="1"/>
</dbReference>
<evidence type="ECO:0000313" key="11">
    <source>
        <dbReference type="EMBL" id="CAE0470550.1"/>
    </source>
</evidence>
<feature type="compositionally biased region" description="Polar residues" evidence="8">
    <location>
        <begin position="186"/>
        <end position="198"/>
    </location>
</feature>
<keyword evidence="4" id="KW-0963">Cytoplasm</keyword>
<comment type="subcellular location">
    <subcellularLocation>
        <location evidence="3">Cytoplasm</location>
    </subcellularLocation>
</comment>
<evidence type="ECO:0000256" key="2">
    <source>
        <dbReference type="ARBA" id="ARBA00001946"/>
    </source>
</evidence>
<accession>A0A7S3QAU8</accession>
<feature type="compositionally biased region" description="Gly residues" evidence="8">
    <location>
        <begin position="622"/>
        <end position="632"/>
    </location>
</feature>
<feature type="compositionally biased region" description="Polar residues" evidence="8">
    <location>
        <begin position="352"/>
        <end position="361"/>
    </location>
</feature>
<dbReference type="Gene3D" id="3.30.460.10">
    <property type="entry name" value="Beta Polymerase, domain 2"/>
    <property type="match status" value="1"/>
</dbReference>
<dbReference type="EMBL" id="HBIO01020008">
    <property type="protein sequence ID" value="CAE0470550.1"/>
    <property type="molecule type" value="Transcribed_RNA"/>
</dbReference>
<dbReference type="GO" id="GO:0046872">
    <property type="term" value="F:metal ion binding"/>
    <property type="evidence" value="ECO:0007669"/>
    <property type="project" value="UniProtKB-KW"/>
</dbReference>
<keyword evidence="7" id="KW-0460">Magnesium</keyword>
<proteinExistence type="predicted"/>
<feature type="region of interest" description="Disordered" evidence="8">
    <location>
        <begin position="683"/>
        <end position="711"/>
    </location>
</feature>
<dbReference type="InterPro" id="IPR002058">
    <property type="entry name" value="PAP_assoc"/>
</dbReference>
<evidence type="ECO:0000256" key="8">
    <source>
        <dbReference type="SAM" id="MobiDB-lite"/>
    </source>
</evidence>
<dbReference type="CDD" id="cd05402">
    <property type="entry name" value="NT_PAP_TUTase"/>
    <property type="match status" value="1"/>
</dbReference>
<keyword evidence="5" id="KW-0808">Transferase</keyword>
<dbReference type="PANTHER" id="PTHR12271:SF40">
    <property type="entry name" value="POLY(A) RNA POLYMERASE GLD2"/>
    <property type="match status" value="1"/>
</dbReference>
<name>A0A7S3QAU8_9STRA</name>
<evidence type="ECO:0008006" key="12">
    <source>
        <dbReference type="Google" id="ProtNLM"/>
    </source>
</evidence>
<evidence type="ECO:0000256" key="3">
    <source>
        <dbReference type="ARBA" id="ARBA00004496"/>
    </source>
</evidence>
<dbReference type="AlphaFoldDB" id="A0A7S3QAU8"/>
<feature type="domain" description="PAP-associated" evidence="9">
    <location>
        <begin position="1139"/>
        <end position="1198"/>
    </location>
</feature>
<keyword evidence="6" id="KW-0479">Metal-binding</keyword>
<feature type="region of interest" description="Disordered" evidence="8">
    <location>
        <begin position="606"/>
        <end position="640"/>
    </location>
</feature>
<evidence type="ECO:0000256" key="6">
    <source>
        <dbReference type="ARBA" id="ARBA00022723"/>
    </source>
</evidence>
<feature type="region of interest" description="Disordered" evidence="8">
    <location>
        <begin position="352"/>
        <end position="380"/>
    </location>
</feature>
<gene>
    <name evidence="11" type="ORF">CDEB00056_LOCUS15403</name>
</gene>
<feature type="compositionally biased region" description="Acidic residues" evidence="8">
    <location>
        <begin position="700"/>
        <end position="710"/>
    </location>
</feature>
<dbReference type="GO" id="GO:0005737">
    <property type="term" value="C:cytoplasm"/>
    <property type="evidence" value="ECO:0007669"/>
    <property type="project" value="UniProtKB-SubCell"/>
</dbReference>
<comment type="cofactor">
    <cofactor evidence="1">
        <name>Mn(2+)</name>
        <dbReference type="ChEBI" id="CHEBI:29035"/>
    </cofactor>
</comment>